<feature type="domain" description="Calmodulin-binding" evidence="2">
    <location>
        <begin position="820"/>
        <end position="947"/>
    </location>
</feature>
<sequence length="953" mass="107623">MMRWWPNKARKEIQKFLRRQLIEGNFNILTQYLLASNNWCLPYFKQIRCTFPSFRSCKNTKTTVSHLASSLVRVCIYGNLSASNMKTFRSAADLQVIMMAEAIIDVPAIPRINKLESVNMRRHSTGKLFMPNGGLTVFSRYLRSPQGSCHDICKYGTSFTLETESKCPRSPMPKIVITKQGAGRTLERTESKLGERRKKSEISLKVSPDFKIQEPNDPVVIKIAPAQGEHHVENVEANLTSAKKYKISVQPSDDTKLQKPDYPVVSLKPSPEDLVDIKTMAVEDESQDEEQTETKLSRGEKNPEVSVKPSPDSKSQKPFAPDCIESEASSWTDKEFVSPKQMLLPLKETDFTIAHAKGLKLKPQSKASSLLRQACSSSKQNFEGWKRKETHILLMTSQGVSSGRNKGEMTISKGMRSTDIGDKKNVMPPTISLSPEEPNTSFSSMKAKKEKLRGVYHSQKQENAKQIKPEKLCCKNAKGSDNLKGVSHLMDQENVKKPNSEQAKFSNIPEKTLYLIESNPENKPAESIQSSVLSVMPSSSSEDKSMKHNRNRIPEGQSPWAYGKKNMIYRPKGIHACELPPSLSSMPCKKSLRSTPKGLNVTQPSLTSLSLLASSKSSHGDGSSEHDKAAAQNQKSTSKMTCKGRPKTALIITSKDKHLQGEKLNFQRGKMIEVLPEDCTPRKLAIEQRVLTDNRNDDNRNGKVKDCTPRRLKFRRRVLVDDRNGDNQNGRGEEFTPRRLKFWQRVLVDNRNADDQNGKGDDCTPRKLKFRQRVLVDNRNADDQNGKGEDYTPRKLKFRRRVLVDNRNSDDQNGKGEDCTPRKLKFRRRVLVDNRNSDDQNGKGEDCTPRKLKFRRRVLDDNKTSYIRNSEGGTSENNSRGTAANVSQDNATEVQSERISLRHNDVEEKKDSGILYNNMIEQTASQLVRTNSSKVKALVSAFETVISHLDTRF</sequence>
<feature type="compositionally biased region" description="Basic and acidic residues" evidence="1">
    <location>
        <begin position="802"/>
        <end position="821"/>
    </location>
</feature>
<protein>
    <submittedName>
        <fullName evidence="4">Uncharacterized protein LOC111290287</fullName>
    </submittedName>
</protein>
<evidence type="ECO:0000256" key="1">
    <source>
        <dbReference type="SAM" id="MobiDB-lite"/>
    </source>
</evidence>
<dbReference type="GeneID" id="111290287"/>
<dbReference type="Proteomes" id="UP000515121">
    <property type="component" value="Unplaced"/>
</dbReference>
<dbReference type="RefSeq" id="XP_022737331.1">
    <property type="nucleotide sequence ID" value="XM_022881596.1"/>
</dbReference>
<dbReference type="KEGG" id="dzi:111290287"/>
<feature type="region of interest" description="Disordered" evidence="1">
    <location>
        <begin position="865"/>
        <end position="890"/>
    </location>
</feature>
<feature type="compositionally biased region" description="Basic and acidic residues" evidence="1">
    <location>
        <begin position="292"/>
        <end position="303"/>
    </location>
</feature>
<dbReference type="GO" id="GO:0005516">
    <property type="term" value="F:calmodulin binding"/>
    <property type="evidence" value="ECO:0007669"/>
    <property type="project" value="InterPro"/>
</dbReference>
<dbReference type="AlphaFoldDB" id="A0A6P5YBB6"/>
<feature type="compositionally biased region" description="Basic and acidic residues" evidence="1">
    <location>
        <begin position="618"/>
        <end position="629"/>
    </location>
</feature>
<dbReference type="InterPro" id="IPR012417">
    <property type="entry name" value="CaM-bd_dom_pln"/>
</dbReference>
<name>A0A6P5YBB6_DURZI</name>
<feature type="region of interest" description="Disordered" evidence="1">
    <location>
        <begin position="613"/>
        <end position="643"/>
    </location>
</feature>
<proteinExistence type="predicted"/>
<feature type="region of interest" description="Disordered" evidence="1">
    <location>
        <begin position="535"/>
        <end position="561"/>
    </location>
</feature>
<organism evidence="3 4">
    <name type="scientific">Durio zibethinus</name>
    <name type="common">Durian</name>
    <dbReference type="NCBI Taxonomy" id="66656"/>
    <lineage>
        <taxon>Eukaryota</taxon>
        <taxon>Viridiplantae</taxon>
        <taxon>Streptophyta</taxon>
        <taxon>Embryophyta</taxon>
        <taxon>Tracheophyta</taxon>
        <taxon>Spermatophyta</taxon>
        <taxon>Magnoliopsida</taxon>
        <taxon>eudicotyledons</taxon>
        <taxon>Gunneridae</taxon>
        <taxon>Pentapetalae</taxon>
        <taxon>rosids</taxon>
        <taxon>malvids</taxon>
        <taxon>Malvales</taxon>
        <taxon>Malvaceae</taxon>
        <taxon>Helicteroideae</taxon>
        <taxon>Durio</taxon>
    </lineage>
</organism>
<gene>
    <name evidence="4" type="primary">LOC111290287</name>
</gene>
<evidence type="ECO:0000313" key="3">
    <source>
        <dbReference type="Proteomes" id="UP000515121"/>
    </source>
</evidence>
<feature type="compositionally biased region" description="Polar residues" evidence="1">
    <location>
        <begin position="631"/>
        <end position="640"/>
    </location>
</feature>
<dbReference type="PANTHER" id="PTHR33349">
    <property type="entry name" value="EMB|CAB62594.1"/>
    <property type="match status" value="1"/>
</dbReference>
<dbReference type="PANTHER" id="PTHR33349:SF41">
    <property type="entry name" value="EMB|CAB62594.1"/>
    <property type="match status" value="1"/>
</dbReference>
<feature type="compositionally biased region" description="Basic and acidic residues" evidence="1">
    <location>
        <begin position="830"/>
        <end position="849"/>
    </location>
</feature>
<feature type="compositionally biased region" description="Basic and acidic residues" evidence="1">
    <location>
        <begin position="774"/>
        <end position="793"/>
    </location>
</feature>
<keyword evidence="3" id="KW-1185">Reference proteome</keyword>
<feature type="region of interest" description="Disordered" evidence="1">
    <location>
        <begin position="774"/>
        <end position="852"/>
    </location>
</feature>
<accession>A0A6P5YBB6</accession>
<feature type="region of interest" description="Disordered" evidence="1">
    <location>
        <begin position="250"/>
        <end position="321"/>
    </location>
</feature>
<reference evidence="4" key="1">
    <citation type="submission" date="2025-08" db="UniProtKB">
        <authorList>
            <consortium name="RefSeq"/>
        </authorList>
    </citation>
    <scope>IDENTIFICATION</scope>
    <source>
        <tissue evidence="4">Fruit stalk</tissue>
    </source>
</reference>
<evidence type="ECO:0000259" key="2">
    <source>
        <dbReference type="SMART" id="SM01054"/>
    </source>
</evidence>
<feature type="region of interest" description="Disordered" evidence="1">
    <location>
        <begin position="415"/>
        <end position="443"/>
    </location>
</feature>
<dbReference type="Pfam" id="PF07839">
    <property type="entry name" value="CaM_binding"/>
    <property type="match status" value="1"/>
</dbReference>
<dbReference type="SMART" id="SM01054">
    <property type="entry name" value="CaM_binding"/>
    <property type="match status" value="1"/>
</dbReference>
<feature type="compositionally biased region" description="Polar residues" evidence="1">
    <location>
        <begin position="431"/>
        <end position="443"/>
    </location>
</feature>
<dbReference type="OrthoDB" id="766386at2759"/>
<evidence type="ECO:0000313" key="4">
    <source>
        <dbReference type="RefSeq" id="XP_022737331.1"/>
    </source>
</evidence>
<feature type="compositionally biased region" description="Acidic residues" evidence="1">
    <location>
        <begin position="282"/>
        <end position="291"/>
    </location>
</feature>